<proteinExistence type="predicted"/>
<evidence type="ECO:0000259" key="6">
    <source>
        <dbReference type="Pfam" id="PF13515"/>
    </source>
</evidence>
<comment type="caution">
    <text evidence="7">The sequence shown here is derived from an EMBL/GenBank/DDBJ whole genome shotgun (WGS) entry which is preliminary data.</text>
</comment>
<feature type="transmembrane region" description="Helical" evidence="5">
    <location>
        <begin position="50"/>
        <end position="67"/>
    </location>
</feature>
<evidence type="ECO:0000256" key="4">
    <source>
        <dbReference type="ARBA" id="ARBA00023136"/>
    </source>
</evidence>
<name>A0A3A9XWI8_9ACTN</name>
<comment type="subcellular location">
    <subcellularLocation>
        <location evidence="1">Membrane</location>
        <topology evidence="1">Multi-pass membrane protein</topology>
    </subcellularLocation>
</comment>
<dbReference type="RefSeq" id="WP_120690075.1">
    <property type="nucleotide sequence ID" value="NZ_RAZT01000011.1"/>
</dbReference>
<feature type="transmembrane region" description="Helical" evidence="5">
    <location>
        <begin position="122"/>
        <end position="139"/>
    </location>
</feature>
<evidence type="ECO:0000256" key="1">
    <source>
        <dbReference type="ARBA" id="ARBA00004141"/>
    </source>
</evidence>
<dbReference type="Proteomes" id="UP000275865">
    <property type="component" value="Unassembled WGS sequence"/>
</dbReference>
<dbReference type="AlphaFoldDB" id="A0A3A9XWI8"/>
<evidence type="ECO:0000256" key="5">
    <source>
        <dbReference type="SAM" id="Phobius"/>
    </source>
</evidence>
<evidence type="ECO:0000313" key="7">
    <source>
        <dbReference type="EMBL" id="RKN29521.1"/>
    </source>
</evidence>
<dbReference type="Pfam" id="PF13515">
    <property type="entry name" value="FUSC_2"/>
    <property type="match status" value="1"/>
</dbReference>
<keyword evidence="2 5" id="KW-0812">Transmembrane</keyword>
<dbReference type="InterPro" id="IPR049453">
    <property type="entry name" value="Memb_transporter_dom"/>
</dbReference>
<organism evidence="7 8">
    <name type="scientific">Micromonospora musae</name>
    <dbReference type="NCBI Taxonomy" id="1894970"/>
    <lineage>
        <taxon>Bacteria</taxon>
        <taxon>Bacillati</taxon>
        <taxon>Actinomycetota</taxon>
        <taxon>Actinomycetes</taxon>
        <taxon>Micromonosporales</taxon>
        <taxon>Micromonosporaceae</taxon>
        <taxon>Micromonospora</taxon>
    </lineage>
</organism>
<sequence>MNGGRQRRDGRRGSRRAGLDSERFDEALERVDKRGRSAGRARIQQLQIKFLLAVQAGLAAALAWAAARWLTGMPSPIFAPAAAVAVITSSLGQRLTSTIELLAGVTLGIFVSDLLIEVTGVGVWQTGVIVAAAILVALALSTRGGVVGNASGTAVLLGALSSSRHTLEFPRFIDAVIGGGVGLAVTLLLLPINPLRIMRRVAAPTLRQLADQLGQTASALRSRDHELANRALNRSQGVGAELGRFWDAFGGAKETVNFAPARWPWRRAVRHYQLGAPEVDQTVWNTRVLARRVVVLIEDGEPIPEGLPNAVDELGAAVHALQNEVLSGWSPEATRRHALRAVAHATQAELAGTHLSGTVIVGQVRTAASDVLQATGMDRTEALRRIREVASAQSDPHRNPPAG</sequence>
<feature type="domain" description="Integral membrane bound transporter" evidence="6">
    <location>
        <begin position="62"/>
        <end position="185"/>
    </location>
</feature>
<gene>
    <name evidence="7" type="ORF">D7044_21970</name>
</gene>
<evidence type="ECO:0000256" key="3">
    <source>
        <dbReference type="ARBA" id="ARBA00022989"/>
    </source>
</evidence>
<keyword evidence="4 5" id="KW-0472">Membrane</keyword>
<evidence type="ECO:0000313" key="8">
    <source>
        <dbReference type="Proteomes" id="UP000275865"/>
    </source>
</evidence>
<reference evidence="7 8" key="1">
    <citation type="submission" date="2018-09" db="EMBL/GenBank/DDBJ databases">
        <title>Micromonospora sp. nov. MS1-9, isolated from a root of Musa sp.</title>
        <authorList>
            <person name="Kuncharoen N."/>
            <person name="Kudo T."/>
            <person name="Ohkuma M."/>
            <person name="Yuki M."/>
            <person name="Tanasupawat S."/>
        </authorList>
    </citation>
    <scope>NUCLEOTIDE SEQUENCE [LARGE SCALE GENOMIC DNA]</scope>
    <source>
        <strain evidence="7 8">MS1-9</strain>
    </source>
</reference>
<feature type="transmembrane region" description="Helical" evidence="5">
    <location>
        <begin position="146"/>
        <end position="163"/>
    </location>
</feature>
<evidence type="ECO:0000256" key="2">
    <source>
        <dbReference type="ARBA" id="ARBA00022692"/>
    </source>
</evidence>
<feature type="transmembrane region" description="Helical" evidence="5">
    <location>
        <begin position="169"/>
        <end position="190"/>
    </location>
</feature>
<dbReference type="GO" id="GO:0016020">
    <property type="term" value="C:membrane"/>
    <property type="evidence" value="ECO:0007669"/>
    <property type="project" value="UniProtKB-SubCell"/>
</dbReference>
<keyword evidence="3 5" id="KW-1133">Transmembrane helix</keyword>
<dbReference type="EMBL" id="RAZT01000011">
    <property type="protein sequence ID" value="RKN29521.1"/>
    <property type="molecule type" value="Genomic_DNA"/>
</dbReference>
<accession>A0A3A9XWI8</accession>
<protein>
    <submittedName>
        <fullName evidence="7">Aromatic acid exporter family protein</fullName>
    </submittedName>
</protein>